<dbReference type="AlphaFoldDB" id="A0A4U1IWT3"/>
<dbReference type="SUPFAM" id="SSF48371">
    <property type="entry name" value="ARM repeat"/>
    <property type="match status" value="1"/>
</dbReference>
<sequence>MVLEMSSPSIVCAAVGRMPVMMPSAHTNVGIRRKKATRIMIGLHLCAHPRLLSNSRPPAAPTGAIPGRGFDFPMSFSGLRPAASVRIVAPVTSTAHEPIVLSPEQEETHTLHTSFHDTAQTQRKCQWVTRKSDGKNDGPVRWYHPNGTLWRAGTTSVEPMGTWHTYREDGSLMLEEVAQGGDVWLVTAFELGNRVREGKRSRNAHGQQVFEGYWTIFKDGMPTHQEHCPRGDAWGSSLNATRPMPDAMRAALLAPDVPDALAALRRTLPSPNARAVLWNGADGLLDEGFTPSPEAAVALAFDPQAWGHDPEPKRALRYVLPIAAETLPRVITRAKAILPNRPDVTHACAILLPRLLEATGAPLDARWDMLLIQAMTVAFSQPIVAVLGETLLTLPPERREALLLAMPRIDWQFARFVPTPKILALALDDLVKRVPDARGRDHWNERVMQEALVASGSAAVAPLVAWIEGPGKQAAWRGVVLRALGAMGGASVARVLLAHADDRYELVRNAAREALRMLGEAARPALIEASKGEGTLARWARDELRAVEALPSAADVALRELQASLTREERTRYAEIVAPGRGYAGVWPEPALVHVRAAIQSDPTRALAAFAELDVVHGFFGFALAEIGKHPGIAAIVADLLAADRGIHGLDETLLDRAPAVLDSLGFRLEQRLPGNTAKIAAHVAEHHAWEGRRVLIACARSEDAPVRELAVRGLVRAGARVVPEVLPLLARDDDESVVSAARVICALPDPEAVPALEKALADATGERLAALTLAIESCRTRALATDHAALDAYLAERARERGANVPRLPGLPVLRFRDGVVLSEDARRGILAAFAADDASAPYGGLAAIRREIDDGDAAELLAVMQREMLGHKPWRVLAIGTLGSDAQIDALGAEAQTPLEIEALRRSGRGVAFEWLDHLSEHGKPALARAAQDALRRACEARGVDRDGLFELTTSRAPHDPEKTRAALRRRLEAAMIVGRSYDAEHFRAFVLEHPVVRAFVAGLVWKDAKGRFAILTAEGAVDAAGAVVDLVAPVTIPHPIEIDDAALVALRARLAALALVQPFVQLERRFTRDAQAQLSALIAATQPKSLAAFEGLLRQRGYHRGTVVEGIVTESRRPLGDGWFMMARHDAIWVRQRGQKTCGLQDIEPIRQPAWAAPTPALWSEALEDARVVLEAEAGTKKARAPKKPKDTAGTGEPKARKPRNDPEV</sequence>
<dbReference type="Pfam" id="PF13569">
    <property type="entry name" value="DUF4132"/>
    <property type="match status" value="1"/>
</dbReference>
<organism evidence="3 4">
    <name type="scientific">Polyangium fumosum</name>
    <dbReference type="NCBI Taxonomy" id="889272"/>
    <lineage>
        <taxon>Bacteria</taxon>
        <taxon>Pseudomonadati</taxon>
        <taxon>Myxococcota</taxon>
        <taxon>Polyangia</taxon>
        <taxon>Polyangiales</taxon>
        <taxon>Polyangiaceae</taxon>
        <taxon>Polyangium</taxon>
    </lineage>
</organism>
<dbReference type="Gene3D" id="1.25.10.10">
    <property type="entry name" value="Leucine-rich Repeat Variant"/>
    <property type="match status" value="1"/>
</dbReference>
<proteinExistence type="predicted"/>
<dbReference type="SMART" id="SM00567">
    <property type="entry name" value="EZ_HEAT"/>
    <property type="match status" value="3"/>
</dbReference>
<feature type="domain" description="DUF4132" evidence="2">
    <location>
        <begin position="964"/>
        <end position="1081"/>
    </location>
</feature>
<dbReference type="RefSeq" id="WP_136934280.1">
    <property type="nucleotide sequence ID" value="NZ_SSMQ01000061.1"/>
</dbReference>
<accession>A0A4U1IWT3</accession>
<evidence type="ECO:0000256" key="1">
    <source>
        <dbReference type="SAM" id="MobiDB-lite"/>
    </source>
</evidence>
<dbReference type="InterPro" id="IPR011989">
    <property type="entry name" value="ARM-like"/>
</dbReference>
<dbReference type="InterPro" id="IPR025406">
    <property type="entry name" value="DUF4132"/>
</dbReference>
<dbReference type="Proteomes" id="UP000309215">
    <property type="component" value="Unassembled WGS sequence"/>
</dbReference>
<feature type="region of interest" description="Disordered" evidence="1">
    <location>
        <begin position="1180"/>
        <end position="1212"/>
    </location>
</feature>
<evidence type="ECO:0000313" key="3">
    <source>
        <dbReference type="EMBL" id="TKC99038.1"/>
    </source>
</evidence>
<dbReference type="InterPro" id="IPR004155">
    <property type="entry name" value="PBS_lyase_HEAT"/>
</dbReference>
<reference evidence="3 4" key="1">
    <citation type="submission" date="2019-04" db="EMBL/GenBank/DDBJ databases">
        <authorList>
            <person name="Li Y."/>
            <person name="Wang J."/>
        </authorList>
    </citation>
    <scope>NUCLEOTIDE SEQUENCE [LARGE SCALE GENOMIC DNA]</scope>
    <source>
        <strain evidence="3 4">DSM 14668</strain>
    </source>
</reference>
<comment type="caution">
    <text evidence="3">The sequence shown here is derived from an EMBL/GenBank/DDBJ whole genome shotgun (WGS) entry which is preliminary data.</text>
</comment>
<dbReference type="Gene3D" id="3.90.930.1">
    <property type="match status" value="1"/>
</dbReference>
<name>A0A4U1IWT3_9BACT</name>
<evidence type="ECO:0000313" key="4">
    <source>
        <dbReference type="Proteomes" id="UP000309215"/>
    </source>
</evidence>
<dbReference type="EMBL" id="SSMQ01000061">
    <property type="protein sequence ID" value="TKC99038.1"/>
    <property type="molecule type" value="Genomic_DNA"/>
</dbReference>
<keyword evidence="4" id="KW-1185">Reference proteome</keyword>
<feature type="compositionally biased region" description="Basic and acidic residues" evidence="1">
    <location>
        <begin position="1201"/>
        <end position="1212"/>
    </location>
</feature>
<gene>
    <name evidence="3" type="ORF">E8A74_39460</name>
</gene>
<evidence type="ECO:0000259" key="2">
    <source>
        <dbReference type="Pfam" id="PF13569"/>
    </source>
</evidence>
<dbReference type="InterPro" id="IPR016024">
    <property type="entry name" value="ARM-type_fold"/>
</dbReference>
<protein>
    <submittedName>
        <fullName evidence="3">DUF4132 domain-containing protein</fullName>
    </submittedName>
</protein>